<dbReference type="SMART" id="SM00901">
    <property type="entry name" value="FRG"/>
    <property type="match status" value="1"/>
</dbReference>
<organism evidence="2 3">
    <name type="scientific">Azospirillum cavernae</name>
    <dbReference type="NCBI Taxonomy" id="2320860"/>
    <lineage>
        <taxon>Bacteria</taxon>
        <taxon>Pseudomonadati</taxon>
        <taxon>Pseudomonadota</taxon>
        <taxon>Alphaproteobacteria</taxon>
        <taxon>Rhodospirillales</taxon>
        <taxon>Azospirillaceae</taxon>
        <taxon>Azospirillum</taxon>
    </lineage>
</organism>
<evidence type="ECO:0000313" key="3">
    <source>
        <dbReference type="Proteomes" id="UP000283458"/>
    </source>
</evidence>
<gene>
    <name evidence="2" type="ORF">D3877_08570</name>
</gene>
<sequence>MAKGIISVQGFVRKVFDMSRDDKDVYYYRGHSNRKKYKLEPAIFRTPEEKAAEPIMFREMLVASAADFRDDFSTFEKLVRMQHYSLPTRLLDISSNPLIALYFACKSNSNVEGEVIRFTVKRDAIKFFDSDTASCIASLAQLSESDKQDIDFELDHFDTHSERMNYFNSQTSIKKLLHFIKEEKPYFKDAIVAEDLKRIVCIRGKLNNTRIVSQSGAFFLFGMNAELPEGGNADIKVERMTINGMEKGKMLRELDALAINESTIFPYIENSAKYIAAKYRPIR</sequence>
<dbReference type="RefSeq" id="WP_119830209.1">
    <property type="nucleotide sequence ID" value="NZ_QYUL01000001.1"/>
</dbReference>
<reference evidence="2 3" key="1">
    <citation type="submission" date="2018-09" db="EMBL/GenBank/DDBJ databases">
        <authorList>
            <person name="Zhu H."/>
        </authorList>
    </citation>
    <scope>NUCLEOTIDE SEQUENCE [LARGE SCALE GENOMIC DNA]</scope>
    <source>
        <strain evidence="2 3">K2W22B-5</strain>
    </source>
</reference>
<keyword evidence="3" id="KW-1185">Reference proteome</keyword>
<dbReference type="EMBL" id="QYUL01000001">
    <property type="protein sequence ID" value="RJF84561.1"/>
    <property type="molecule type" value="Genomic_DNA"/>
</dbReference>
<accession>A0A418W3G4</accession>
<feature type="domain" description="FRG" evidence="1">
    <location>
        <begin position="22"/>
        <end position="116"/>
    </location>
</feature>
<name>A0A418W3G4_9PROT</name>
<evidence type="ECO:0000259" key="1">
    <source>
        <dbReference type="SMART" id="SM00901"/>
    </source>
</evidence>
<protein>
    <submittedName>
        <fullName evidence="2">FRG domain-containing protein</fullName>
    </submittedName>
</protein>
<dbReference type="AlphaFoldDB" id="A0A418W3G4"/>
<dbReference type="OrthoDB" id="9816036at2"/>
<comment type="caution">
    <text evidence="2">The sequence shown here is derived from an EMBL/GenBank/DDBJ whole genome shotgun (WGS) entry which is preliminary data.</text>
</comment>
<evidence type="ECO:0000313" key="2">
    <source>
        <dbReference type="EMBL" id="RJF84561.1"/>
    </source>
</evidence>
<proteinExistence type="predicted"/>
<dbReference type="Pfam" id="PF08867">
    <property type="entry name" value="FRG"/>
    <property type="match status" value="1"/>
</dbReference>
<dbReference type="Proteomes" id="UP000283458">
    <property type="component" value="Unassembled WGS sequence"/>
</dbReference>
<dbReference type="InterPro" id="IPR014966">
    <property type="entry name" value="FRG-dom"/>
</dbReference>